<evidence type="ECO:0000256" key="3">
    <source>
        <dbReference type="ARBA" id="ARBA00023125"/>
    </source>
</evidence>
<evidence type="ECO:0000259" key="5">
    <source>
        <dbReference type="PROSITE" id="PS50931"/>
    </source>
</evidence>
<sequence>MNVHHLELFYYVAKYEGITAAVRKMPYGIQQPAVSGQILQLEDELGVKLFNRRPFALTPAGEMLYDFAYPFFAGLPDVEERLKGEDSQHLRISASASVLGNHLPQVLENLKLNTPELKLTLKEVAPSDVYNQLTTQQADIALTVLHGRLDEGLRSIELMTIPLVLLVPSTCKVSTLDDLLREGENGRLESKLPLVGLPSHEALSQIFQDGLDKLNVDWKPSMEVNALDVIQKYVSRGFGAGIGVGIPGVDPIDGVDVISLDTFPPLVIGGIYQGKMKPIVQEFLRITQKYVENFQSR</sequence>
<dbReference type="AlphaFoldDB" id="A0A2S7U643"/>
<comment type="caution">
    <text evidence="6">The sequence shown here is derived from an EMBL/GenBank/DDBJ whole genome shotgun (WGS) entry which is preliminary data.</text>
</comment>
<dbReference type="OrthoDB" id="9785745at2"/>
<dbReference type="PANTHER" id="PTHR30126">
    <property type="entry name" value="HTH-TYPE TRANSCRIPTIONAL REGULATOR"/>
    <property type="match status" value="1"/>
</dbReference>
<dbReference type="InterPro" id="IPR005119">
    <property type="entry name" value="LysR_subst-bd"/>
</dbReference>
<dbReference type="InterPro" id="IPR036388">
    <property type="entry name" value="WH-like_DNA-bd_sf"/>
</dbReference>
<dbReference type="PANTHER" id="PTHR30126:SF40">
    <property type="entry name" value="HTH-TYPE TRANSCRIPTIONAL REGULATOR GLTR"/>
    <property type="match status" value="1"/>
</dbReference>
<dbReference type="Pfam" id="PF00126">
    <property type="entry name" value="HTH_1"/>
    <property type="match status" value="1"/>
</dbReference>
<dbReference type="Proteomes" id="UP000239907">
    <property type="component" value="Unassembled WGS sequence"/>
</dbReference>
<dbReference type="Gene3D" id="3.40.190.290">
    <property type="match status" value="1"/>
</dbReference>
<reference evidence="6 7" key="1">
    <citation type="submission" date="2016-12" db="EMBL/GenBank/DDBJ databases">
        <title>Study of bacterial adaptation to deep sea.</title>
        <authorList>
            <person name="Song J."/>
            <person name="Yoshizawa S."/>
            <person name="Kogure K."/>
        </authorList>
    </citation>
    <scope>NUCLEOTIDE SEQUENCE [LARGE SCALE GENOMIC DNA]</scope>
    <source>
        <strain evidence="6 7">SAORIC-165</strain>
    </source>
</reference>
<dbReference type="InterPro" id="IPR036390">
    <property type="entry name" value="WH_DNA-bd_sf"/>
</dbReference>
<dbReference type="RefSeq" id="WP_105044425.1">
    <property type="nucleotide sequence ID" value="NZ_MQWA01000001.1"/>
</dbReference>
<feature type="domain" description="HTH lysR-type" evidence="5">
    <location>
        <begin position="1"/>
        <end position="60"/>
    </location>
</feature>
<dbReference type="EMBL" id="MQWA01000001">
    <property type="protein sequence ID" value="PQJ29911.1"/>
    <property type="molecule type" value="Genomic_DNA"/>
</dbReference>
<evidence type="ECO:0000256" key="2">
    <source>
        <dbReference type="ARBA" id="ARBA00023015"/>
    </source>
</evidence>
<dbReference type="Pfam" id="PF03466">
    <property type="entry name" value="LysR_substrate"/>
    <property type="match status" value="1"/>
</dbReference>
<evidence type="ECO:0000256" key="1">
    <source>
        <dbReference type="ARBA" id="ARBA00009437"/>
    </source>
</evidence>
<dbReference type="GO" id="GO:0003700">
    <property type="term" value="F:DNA-binding transcription factor activity"/>
    <property type="evidence" value="ECO:0007669"/>
    <property type="project" value="InterPro"/>
</dbReference>
<dbReference type="Gene3D" id="1.10.10.10">
    <property type="entry name" value="Winged helix-like DNA-binding domain superfamily/Winged helix DNA-binding domain"/>
    <property type="match status" value="1"/>
</dbReference>
<organism evidence="6 7">
    <name type="scientific">Rubritalea profundi</name>
    <dbReference type="NCBI Taxonomy" id="1658618"/>
    <lineage>
        <taxon>Bacteria</taxon>
        <taxon>Pseudomonadati</taxon>
        <taxon>Verrucomicrobiota</taxon>
        <taxon>Verrucomicrobiia</taxon>
        <taxon>Verrucomicrobiales</taxon>
        <taxon>Rubritaleaceae</taxon>
        <taxon>Rubritalea</taxon>
    </lineage>
</organism>
<keyword evidence="3" id="KW-0238">DNA-binding</keyword>
<protein>
    <recommendedName>
        <fullName evidence="5">HTH lysR-type domain-containing protein</fullName>
    </recommendedName>
</protein>
<dbReference type="InterPro" id="IPR000847">
    <property type="entry name" value="LysR_HTH_N"/>
</dbReference>
<name>A0A2S7U643_9BACT</name>
<dbReference type="GO" id="GO:0000976">
    <property type="term" value="F:transcription cis-regulatory region binding"/>
    <property type="evidence" value="ECO:0007669"/>
    <property type="project" value="TreeGrafter"/>
</dbReference>
<keyword evidence="4" id="KW-0804">Transcription</keyword>
<keyword evidence="2" id="KW-0805">Transcription regulation</keyword>
<proteinExistence type="inferred from homology"/>
<accession>A0A2S7U643</accession>
<dbReference type="PRINTS" id="PR00039">
    <property type="entry name" value="HTHLYSR"/>
</dbReference>
<dbReference type="PROSITE" id="PS50931">
    <property type="entry name" value="HTH_LYSR"/>
    <property type="match status" value="1"/>
</dbReference>
<dbReference type="SUPFAM" id="SSF53850">
    <property type="entry name" value="Periplasmic binding protein-like II"/>
    <property type="match status" value="1"/>
</dbReference>
<evidence type="ECO:0000313" key="7">
    <source>
        <dbReference type="Proteomes" id="UP000239907"/>
    </source>
</evidence>
<evidence type="ECO:0000313" key="6">
    <source>
        <dbReference type="EMBL" id="PQJ29911.1"/>
    </source>
</evidence>
<keyword evidence="7" id="KW-1185">Reference proteome</keyword>
<comment type="similarity">
    <text evidence="1">Belongs to the LysR transcriptional regulatory family.</text>
</comment>
<dbReference type="CDD" id="cd05466">
    <property type="entry name" value="PBP2_LTTR_substrate"/>
    <property type="match status" value="1"/>
</dbReference>
<gene>
    <name evidence="6" type="ORF">BSZ32_16425</name>
</gene>
<evidence type="ECO:0000256" key="4">
    <source>
        <dbReference type="ARBA" id="ARBA00023163"/>
    </source>
</evidence>
<dbReference type="SUPFAM" id="SSF46785">
    <property type="entry name" value="Winged helix' DNA-binding domain"/>
    <property type="match status" value="1"/>
</dbReference>